<feature type="domain" description="D-isomer specific 2-hydroxyacid dehydrogenase NAD-binding" evidence="6">
    <location>
        <begin position="112"/>
        <end position="297"/>
    </location>
</feature>
<name>A0A0R1GGN7_9LACO</name>
<sequence length="330" mass="35885">MKILMYSVRPDEEAAIKAWAERHEVTVDMNQEVMSLATVDLAQGYDGVVIVQHGVIDSDQVYAKLHQFGIKQLGLRSAGYDVVDLKAAAANDLIVTNVPAYSPRSVAEYSLAQLMRLIRNLEIADERAQQQDFRWGGLVGREIHDLTIGIIGAGRIGSTAAKLYKALGATVLANDPVPRADLKDIVTYVDKATILKESDVIDLHPDLNPSSTHLLAAADFKLMKNSAYLINASRGPVVDTPALITALKQHEIAGAAIDAVEGEEVINNFDLRDQTIESPEIKALIALPNAIYTPHIAFYTTVSVQNMVDISLDDAFHIITTGKADHPVQA</sequence>
<keyword evidence="2 4" id="KW-0560">Oxidoreductase</keyword>
<dbReference type="PATRIC" id="fig|1423726.3.peg.1498"/>
<dbReference type="PANTHER" id="PTHR43026:SF1">
    <property type="entry name" value="2-HYDROXYACID DEHYDROGENASE HOMOLOG 1-RELATED"/>
    <property type="match status" value="1"/>
</dbReference>
<dbReference type="Pfam" id="PF02826">
    <property type="entry name" value="2-Hacid_dh_C"/>
    <property type="match status" value="1"/>
</dbReference>
<dbReference type="Gene3D" id="3.40.50.720">
    <property type="entry name" value="NAD(P)-binding Rossmann-like Domain"/>
    <property type="match status" value="2"/>
</dbReference>
<reference evidence="7 8" key="1">
    <citation type="journal article" date="2015" name="Genome Announc.">
        <title>Expanding the biotechnology potential of lactobacilli through comparative genomics of 213 strains and associated genera.</title>
        <authorList>
            <person name="Sun Z."/>
            <person name="Harris H.M."/>
            <person name="McCann A."/>
            <person name="Guo C."/>
            <person name="Argimon S."/>
            <person name="Zhang W."/>
            <person name="Yang X."/>
            <person name="Jeffery I.B."/>
            <person name="Cooney J.C."/>
            <person name="Kagawa T.F."/>
            <person name="Liu W."/>
            <person name="Song Y."/>
            <person name="Salvetti E."/>
            <person name="Wrobel A."/>
            <person name="Rasinkangas P."/>
            <person name="Parkhill J."/>
            <person name="Rea M.C."/>
            <person name="O'Sullivan O."/>
            <person name="Ritari J."/>
            <person name="Douillard F.P."/>
            <person name="Paul Ross R."/>
            <person name="Yang R."/>
            <person name="Briner A.E."/>
            <person name="Felis G.E."/>
            <person name="de Vos W.M."/>
            <person name="Barrangou R."/>
            <person name="Klaenhammer T.R."/>
            <person name="Caufield P.W."/>
            <person name="Cui Y."/>
            <person name="Zhang H."/>
            <person name="O'Toole P.W."/>
        </authorList>
    </citation>
    <scope>NUCLEOTIDE SEQUENCE [LARGE SCALE GENOMIC DNA]</scope>
    <source>
        <strain evidence="7 8">DSM 20003</strain>
    </source>
</reference>
<evidence type="ECO:0000313" key="7">
    <source>
        <dbReference type="EMBL" id="KRK33192.1"/>
    </source>
</evidence>
<gene>
    <name evidence="7" type="ORF">FC07_GL001447</name>
</gene>
<keyword evidence="8" id="KW-1185">Reference proteome</keyword>
<keyword evidence="3" id="KW-0520">NAD</keyword>
<dbReference type="SUPFAM" id="SSF51735">
    <property type="entry name" value="NAD(P)-binding Rossmann-fold domains"/>
    <property type="match status" value="1"/>
</dbReference>
<dbReference type="InterPro" id="IPR036291">
    <property type="entry name" value="NAD(P)-bd_dom_sf"/>
</dbReference>
<comment type="caution">
    <text evidence="7">The sequence shown here is derived from an EMBL/GenBank/DDBJ whole genome shotgun (WGS) entry which is preliminary data.</text>
</comment>
<dbReference type="Pfam" id="PF00389">
    <property type="entry name" value="2-Hacid_dh"/>
    <property type="match status" value="1"/>
</dbReference>
<evidence type="ECO:0000259" key="5">
    <source>
        <dbReference type="Pfam" id="PF00389"/>
    </source>
</evidence>
<dbReference type="PROSITE" id="PS00671">
    <property type="entry name" value="D_2_HYDROXYACID_DH_3"/>
    <property type="match status" value="1"/>
</dbReference>
<dbReference type="Proteomes" id="UP000051461">
    <property type="component" value="Unassembled WGS sequence"/>
</dbReference>
<accession>A0A0R1GGN7</accession>
<dbReference type="STRING" id="1423726.FC07_GL001447"/>
<evidence type="ECO:0000256" key="1">
    <source>
        <dbReference type="ARBA" id="ARBA00005854"/>
    </source>
</evidence>
<dbReference type="InterPro" id="IPR006139">
    <property type="entry name" value="D-isomer_2_OHA_DH_cat_dom"/>
</dbReference>
<evidence type="ECO:0000256" key="2">
    <source>
        <dbReference type="ARBA" id="ARBA00023002"/>
    </source>
</evidence>
<dbReference type="EMBL" id="AZDA01000121">
    <property type="protein sequence ID" value="KRK33192.1"/>
    <property type="molecule type" value="Genomic_DNA"/>
</dbReference>
<comment type="similarity">
    <text evidence="1 4">Belongs to the D-isomer specific 2-hydroxyacid dehydrogenase family.</text>
</comment>
<dbReference type="RefSeq" id="WP_057905537.1">
    <property type="nucleotide sequence ID" value="NZ_AZDA01000121.1"/>
</dbReference>
<dbReference type="InterPro" id="IPR006140">
    <property type="entry name" value="D-isomer_DH_NAD-bd"/>
</dbReference>
<dbReference type="PANTHER" id="PTHR43026">
    <property type="entry name" value="2-HYDROXYACID DEHYDROGENASE HOMOLOG 1-RELATED"/>
    <property type="match status" value="1"/>
</dbReference>
<evidence type="ECO:0000256" key="4">
    <source>
        <dbReference type="RuleBase" id="RU003719"/>
    </source>
</evidence>
<proteinExistence type="inferred from homology"/>
<evidence type="ECO:0000313" key="8">
    <source>
        <dbReference type="Proteomes" id="UP000051461"/>
    </source>
</evidence>
<dbReference type="InterPro" id="IPR058205">
    <property type="entry name" value="D-LDH-like"/>
</dbReference>
<dbReference type="CDD" id="cd12186">
    <property type="entry name" value="LDH"/>
    <property type="match status" value="1"/>
</dbReference>
<protein>
    <submittedName>
        <fullName evidence="7">D-lactate dehydrogenase</fullName>
    </submittedName>
</protein>
<organism evidence="7 8">
    <name type="scientific">Loigolactobacillus bifermentans DSM 20003</name>
    <dbReference type="NCBI Taxonomy" id="1423726"/>
    <lineage>
        <taxon>Bacteria</taxon>
        <taxon>Bacillati</taxon>
        <taxon>Bacillota</taxon>
        <taxon>Bacilli</taxon>
        <taxon>Lactobacillales</taxon>
        <taxon>Lactobacillaceae</taxon>
        <taxon>Loigolactobacillus</taxon>
    </lineage>
</organism>
<evidence type="ECO:0000259" key="6">
    <source>
        <dbReference type="Pfam" id="PF02826"/>
    </source>
</evidence>
<feature type="domain" description="D-isomer specific 2-hydroxyacid dehydrogenase catalytic" evidence="5">
    <location>
        <begin position="4"/>
        <end position="328"/>
    </location>
</feature>
<dbReference type="SUPFAM" id="SSF52283">
    <property type="entry name" value="Formate/glycerate dehydrogenase catalytic domain-like"/>
    <property type="match status" value="1"/>
</dbReference>
<dbReference type="GO" id="GO:0051287">
    <property type="term" value="F:NAD binding"/>
    <property type="evidence" value="ECO:0007669"/>
    <property type="project" value="InterPro"/>
</dbReference>
<dbReference type="GO" id="GO:0008720">
    <property type="term" value="F:D-lactate dehydrogenase (NAD+) activity"/>
    <property type="evidence" value="ECO:0007669"/>
    <property type="project" value="TreeGrafter"/>
</dbReference>
<dbReference type="OrthoDB" id="9805416at2"/>
<dbReference type="AlphaFoldDB" id="A0A0R1GGN7"/>
<dbReference type="InterPro" id="IPR029753">
    <property type="entry name" value="D-isomer_DH_CS"/>
</dbReference>
<evidence type="ECO:0000256" key="3">
    <source>
        <dbReference type="ARBA" id="ARBA00023027"/>
    </source>
</evidence>